<keyword evidence="1" id="KW-1133">Transmembrane helix</keyword>
<comment type="caution">
    <text evidence="2">The sequence shown here is derived from an EMBL/GenBank/DDBJ whole genome shotgun (WGS) entry which is preliminary data.</text>
</comment>
<accession>A0A094PQ99</accession>
<organism evidence="2">
    <name type="scientific">freshwater metagenome</name>
    <dbReference type="NCBI Taxonomy" id="449393"/>
    <lineage>
        <taxon>unclassified sequences</taxon>
        <taxon>metagenomes</taxon>
        <taxon>ecological metagenomes</taxon>
    </lineage>
</organism>
<evidence type="ECO:0000256" key="1">
    <source>
        <dbReference type="SAM" id="Phobius"/>
    </source>
</evidence>
<protein>
    <submittedName>
        <fullName evidence="2">Uncharacterized protein</fullName>
    </submittedName>
</protein>
<proteinExistence type="predicted"/>
<reference evidence="2" key="1">
    <citation type="submission" date="2014-06" db="EMBL/GenBank/DDBJ databases">
        <title>Key roles for freshwater Actinobacteria revealed by deep metagenomic sequencing.</title>
        <authorList>
            <person name="Ghai R."/>
            <person name="Mizuno C.M."/>
            <person name="Picazo A."/>
            <person name="Camacho A."/>
            <person name="Rodriguez-Valera F."/>
        </authorList>
    </citation>
    <scope>NUCLEOTIDE SEQUENCE</scope>
</reference>
<keyword evidence="1" id="KW-0472">Membrane</keyword>
<feature type="transmembrane region" description="Helical" evidence="1">
    <location>
        <begin position="12"/>
        <end position="30"/>
    </location>
</feature>
<name>A0A094PQ99_9ZZZZ</name>
<dbReference type="AlphaFoldDB" id="A0A094PQ99"/>
<evidence type="ECO:0000313" key="2">
    <source>
        <dbReference type="EMBL" id="KGA13272.1"/>
    </source>
</evidence>
<sequence length="140" mass="14491">MKFFTSSEGNVIVEFIGITVALLVPLSIIANSSVMVANAYLSTDISARTAARAFVVSSSDASGSRAASTAAGLVAQDFDSRNGAITTKITCSKNPCLSPGGFVTVRVSKQVNLNLPRALGSRSVVVTSQHTAVVDELRSP</sequence>
<dbReference type="EMBL" id="JNSL01000194">
    <property type="protein sequence ID" value="KGA13272.1"/>
    <property type="molecule type" value="Genomic_DNA"/>
</dbReference>
<keyword evidence="1" id="KW-0812">Transmembrane</keyword>
<gene>
    <name evidence="2" type="ORF">GM51_20200</name>
</gene>